<organism evidence="5 6">
    <name type="scientific">Candidatus Terrybacteria bacterium RIFCSPLOWO2_02_42_20</name>
    <dbReference type="NCBI Taxonomy" id="1802370"/>
    <lineage>
        <taxon>Bacteria</taxon>
        <taxon>Candidatus Terryibacteriota</taxon>
    </lineage>
</organism>
<dbReference type="GO" id="GO:0110001">
    <property type="term" value="C:toxin-antitoxin complex"/>
    <property type="evidence" value="ECO:0007669"/>
    <property type="project" value="InterPro"/>
</dbReference>
<keyword evidence="1" id="KW-1277">Toxin-antitoxin system</keyword>
<keyword evidence="3" id="KW-0378">Hydrolase</keyword>
<name>A0A1G2Q1R9_9BACT</name>
<dbReference type="Gene3D" id="1.20.120.580">
    <property type="entry name" value="bsu32300-like"/>
    <property type="match status" value="1"/>
</dbReference>
<dbReference type="GO" id="GO:0016787">
    <property type="term" value="F:hydrolase activity"/>
    <property type="evidence" value="ECO:0007669"/>
    <property type="project" value="UniProtKB-KW"/>
</dbReference>
<dbReference type="PANTHER" id="PTHR33397">
    <property type="entry name" value="UPF0331 PROTEIN YUTE"/>
    <property type="match status" value="1"/>
</dbReference>
<dbReference type="STRING" id="1802370.A2Z62_01505"/>
<dbReference type="NCBIfam" id="NF047751">
    <property type="entry name" value="HepT_toxin"/>
    <property type="match status" value="1"/>
</dbReference>
<dbReference type="InterPro" id="IPR008201">
    <property type="entry name" value="HepT-like"/>
</dbReference>
<evidence type="ECO:0000256" key="4">
    <source>
        <dbReference type="ARBA" id="ARBA00024207"/>
    </source>
</evidence>
<gene>
    <name evidence="5" type="ORF">A2Z62_01505</name>
</gene>
<dbReference type="EMBL" id="MHTA01000030">
    <property type="protein sequence ID" value="OHA53782.1"/>
    <property type="molecule type" value="Genomic_DNA"/>
</dbReference>
<dbReference type="AlphaFoldDB" id="A0A1G2Q1R9"/>
<dbReference type="PANTHER" id="PTHR33397:SF3">
    <property type="entry name" value="MRNA NUCLEASE HEPT"/>
    <property type="match status" value="1"/>
</dbReference>
<dbReference type="Pfam" id="PF01934">
    <property type="entry name" value="HepT-like"/>
    <property type="match status" value="1"/>
</dbReference>
<evidence type="ECO:0000313" key="6">
    <source>
        <dbReference type="Proteomes" id="UP000177649"/>
    </source>
</evidence>
<dbReference type="InterPro" id="IPR037038">
    <property type="entry name" value="HepT-like_sf"/>
</dbReference>
<evidence type="ECO:0008006" key="7">
    <source>
        <dbReference type="Google" id="ProtNLM"/>
    </source>
</evidence>
<dbReference type="Proteomes" id="UP000177649">
    <property type="component" value="Unassembled WGS sequence"/>
</dbReference>
<protein>
    <recommendedName>
        <fullName evidence="7">DUF86 domain-containing protein</fullName>
    </recommendedName>
</protein>
<dbReference type="GO" id="GO:0004540">
    <property type="term" value="F:RNA nuclease activity"/>
    <property type="evidence" value="ECO:0007669"/>
    <property type="project" value="InterPro"/>
</dbReference>
<comment type="caution">
    <text evidence="5">The sequence shown here is derived from an EMBL/GenBank/DDBJ whole genome shotgun (WGS) entry which is preliminary data.</text>
</comment>
<evidence type="ECO:0000256" key="2">
    <source>
        <dbReference type="ARBA" id="ARBA00022722"/>
    </source>
</evidence>
<evidence type="ECO:0000256" key="1">
    <source>
        <dbReference type="ARBA" id="ARBA00022649"/>
    </source>
</evidence>
<evidence type="ECO:0000256" key="3">
    <source>
        <dbReference type="ARBA" id="ARBA00022801"/>
    </source>
</evidence>
<evidence type="ECO:0000313" key="5">
    <source>
        <dbReference type="EMBL" id="OHA53782.1"/>
    </source>
</evidence>
<proteinExistence type="inferred from homology"/>
<comment type="similarity">
    <text evidence="4">Belongs to the HepT RNase toxin family.</text>
</comment>
<keyword evidence="2" id="KW-0540">Nuclease</keyword>
<accession>A0A1G2Q1R9</accession>
<sequence>MPISQKLIFRKINFILRDMQRLKPISLLSYNDYRKNYDNEVLSERYLERILMRVIDINYHLLIESNYASPKDYFESFTRLSSDLRIFSYDFGRRIARFSGLRNRLAHEYDEIDENKICKEVKNIFKELPQYLRAVEKFINKSQKQKKLIQ</sequence>
<dbReference type="InterPro" id="IPR052379">
    <property type="entry name" value="Type_VII_TA_RNase"/>
</dbReference>
<reference evidence="5 6" key="1">
    <citation type="journal article" date="2016" name="Nat. Commun.">
        <title>Thousands of microbial genomes shed light on interconnected biogeochemical processes in an aquifer system.</title>
        <authorList>
            <person name="Anantharaman K."/>
            <person name="Brown C.T."/>
            <person name="Hug L.A."/>
            <person name="Sharon I."/>
            <person name="Castelle C.J."/>
            <person name="Probst A.J."/>
            <person name="Thomas B.C."/>
            <person name="Singh A."/>
            <person name="Wilkins M.J."/>
            <person name="Karaoz U."/>
            <person name="Brodie E.L."/>
            <person name="Williams K.H."/>
            <person name="Hubbard S.S."/>
            <person name="Banfield J.F."/>
        </authorList>
    </citation>
    <scope>NUCLEOTIDE SEQUENCE [LARGE SCALE GENOMIC DNA]</scope>
</reference>